<dbReference type="NCBIfam" id="TIGR01843">
    <property type="entry name" value="type_I_hlyD"/>
    <property type="match status" value="1"/>
</dbReference>
<keyword evidence="4 9" id="KW-1003">Cell membrane</keyword>
<evidence type="ECO:0000256" key="8">
    <source>
        <dbReference type="ARBA" id="ARBA00023136"/>
    </source>
</evidence>
<evidence type="ECO:0000256" key="4">
    <source>
        <dbReference type="ARBA" id="ARBA00022475"/>
    </source>
</evidence>
<dbReference type="Pfam" id="PF26002">
    <property type="entry name" value="Beta-barrel_AprE"/>
    <property type="match status" value="1"/>
</dbReference>
<name>A0A1D9M8V4_9RHOB</name>
<dbReference type="PRINTS" id="PR01490">
    <property type="entry name" value="RTXTOXIND"/>
</dbReference>
<keyword evidence="7 9" id="KW-1133">Transmembrane helix</keyword>
<keyword evidence="13" id="KW-1185">Reference proteome</keyword>
<evidence type="ECO:0000256" key="10">
    <source>
        <dbReference type="SAM" id="Coils"/>
    </source>
</evidence>
<dbReference type="PANTHER" id="PTHR30386">
    <property type="entry name" value="MEMBRANE FUSION SUBUNIT OF EMRAB-TOLC MULTIDRUG EFFLUX PUMP"/>
    <property type="match status" value="1"/>
</dbReference>
<feature type="domain" description="AprE-like beta-barrel" evidence="11">
    <location>
        <begin position="276"/>
        <end position="368"/>
    </location>
</feature>
<dbReference type="KEGG" id="rhp:LPB142_01600"/>
<keyword evidence="5 9" id="KW-0997">Cell inner membrane</keyword>
<gene>
    <name evidence="12" type="ORF">LPB142_01600</name>
</gene>
<keyword evidence="3 9" id="KW-0813">Transport</keyword>
<evidence type="ECO:0000256" key="7">
    <source>
        <dbReference type="ARBA" id="ARBA00022989"/>
    </source>
</evidence>
<evidence type="ECO:0000256" key="3">
    <source>
        <dbReference type="ARBA" id="ARBA00022448"/>
    </source>
</evidence>
<dbReference type="Gene3D" id="2.40.30.170">
    <property type="match status" value="1"/>
</dbReference>
<dbReference type="STRING" id="1850250.LPB142_01600"/>
<dbReference type="PROSITE" id="PS00543">
    <property type="entry name" value="HLYD_FAMILY"/>
    <property type="match status" value="1"/>
</dbReference>
<dbReference type="GO" id="GO:0005886">
    <property type="term" value="C:plasma membrane"/>
    <property type="evidence" value="ECO:0007669"/>
    <property type="project" value="UniProtKB-SubCell"/>
</dbReference>
<dbReference type="InterPro" id="IPR050739">
    <property type="entry name" value="MFP"/>
</dbReference>
<comment type="similarity">
    <text evidence="2 9">Belongs to the membrane fusion protein (MFP) (TC 8.A.1) family.</text>
</comment>
<dbReference type="RefSeq" id="WP_071165298.1">
    <property type="nucleotide sequence ID" value="NZ_CP017781.1"/>
</dbReference>
<dbReference type="EMBL" id="CP017781">
    <property type="protein sequence ID" value="AOZ68159.1"/>
    <property type="molecule type" value="Genomic_DNA"/>
</dbReference>
<proteinExistence type="inferred from homology"/>
<dbReference type="InterPro" id="IPR058982">
    <property type="entry name" value="Beta-barrel_AprE"/>
</dbReference>
<evidence type="ECO:0000313" key="12">
    <source>
        <dbReference type="EMBL" id="AOZ68159.1"/>
    </source>
</evidence>
<protein>
    <recommendedName>
        <fullName evidence="9">Membrane fusion protein (MFP) family protein</fullName>
    </recommendedName>
</protein>
<keyword evidence="6 9" id="KW-0812">Transmembrane</keyword>
<dbReference type="Proteomes" id="UP000176562">
    <property type="component" value="Chromosome"/>
</dbReference>
<evidence type="ECO:0000256" key="6">
    <source>
        <dbReference type="ARBA" id="ARBA00022692"/>
    </source>
</evidence>
<feature type="coiled-coil region" evidence="10">
    <location>
        <begin position="147"/>
        <end position="174"/>
    </location>
</feature>
<feature type="transmembrane region" description="Helical" evidence="9">
    <location>
        <begin position="18"/>
        <end position="39"/>
    </location>
</feature>
<accession>A0A1D9M8V4</accession>
<comment type="subcellular location">
    <subcellularLocation>
        <location evidence="1 9">Cell inner membrane</location>
        <topology evidence="1 9">Single-pass membrane protein</topology>
    </subcellularLocation>
</comment>
<evidence type="ECO:0000256" key="2">
    <source>
        <dbReference type="ARBA" id="ARBA00009477"/>
    </source>
</evidence>
<dbReference type="InterPro" id="IPR006144">
    <property type="entry name" value="Secretion_HlyD_CS"/>
</dbReference>
<organism evidence="12 13">
    <name type="scientific">Rhodobacter xanthinilyticus</name>
    <dbReference type="NCBI Taxonomy" id="1850250"/>
    <lineage>
        <taxon>Bacteria</taxon>
        <taxon>Pseudomonadati</taxon>
        <taxon>Pseudomonadota</taxon>
        <taxon>Alphaproteobacteria</taxon>
        <taxon>Rhodobacterales</taxon>
        <taxon>Rhodobacter group</taxon>
        <taxon>Rhodobacter</taxon>
    </lineage>
</organism>
<keyword evidence="8 9" id="KW-0472">Membrane</keyword>
<keyword evidence="10" id="KW-0175">Coiled coil</keyword>
<sequence>MSTVDPAMLAGKHRRMSVTIWLIAVVVLVFLGWASVAWVDQIVRGPGEIVSSSKPQIIQNLEGGILAQLEVSEGDVVEPGTVLARLYGTQYQTQVDDLDEKIAAMEIRQLRLEAEMAGVDQFEVSAAQEALVPEIVASERTLLTARLEDYQGRKKGAEAVVKQARTERDLLEKMYQREVASLIELTRARKVASDAEKGLGEIVTQAELERASDYSDTLKELSALRQQLRLSEDQLDRTVLTAPMKGIVNKLSITTIGGVVRPGEEIMQIIPLDEELFVEAQIAPKDIANVRPGQDATIKLSAYDYTIYGSLQGKVQVVSADTFKDERKPDGDPHYKVTLRVDLANLTERQRALEIRPGMQATVELHTGEKTILQYLLKPLYKSREALREP</sequence>
<evidence type="ECO:0000256" key="1">
    <source>
        <dbReference type="ARBA" id="ARBA00004377"/>
    </source>
</evidence>
<dbReference type="PANTHER" id="PTHR30386:SF26">
    <property type="entry name" value="TRANSPORT PROTEIN COMB"/>
    <property type="match status" value="1"/>
</dbReference>
<dbReference type="GO" id="GO:0009306">
    <property type="term" value="P:protein secretion"/>
    <property type="evidence" value="ECO:0007669"/>
    <property type="project" value="InterPro"/>
</dbReference>
<reference evidence="12 13" key="1">
    <citation type="submission" date="2016-10" db="EMBL/GenBank/DDBJ databases">
        <title>Rhodobacter sp. LPB0142, isolated from sea water.</title>
        <authorList>
            <person name="Kim E."/>
            <person name="Yi H."/>
        </authorList>
    </citation>
    <scope>NUCLEOTIDE SEQUENCE [LARGE SCALE GENOMIC DNA]</scope>
    <source>
        <strain evidence="12 13">LPB0142</strain>
    </source>
</reference>
<evidence type="ECO:0000313" key="13">
    <source>
        <dbReference type="Proteomes" id="UP000176562"/>
    </source>
</evidence>
<evidence type="ECO:0000256" key="9">
    <source>
        <dbReference type="RuleBase" id="RU365093"/>
    </source>
</evidence>
<evidence type="ECO:0000259" key="11">
    <source>
        <dbReference type="Pfam" id="PF26002"/>
    </source>
</evidence>
<dbReference type="AlphaFoldDB" id="A0A1D9M8V4"/>
<dbReference type="InterPro" id="IPR010129">
    <property type="entry name" value="T1SS_HlyD"/>
</dbReference>
<evidence type="ECO:0000256" key="5">
    <source>
        <dbReference type="ARBA" id="ARBA00022519"/>
    </source>
</evidence>